<comment type="catalytic activity">
    <reaction evidence="20">
        <text>ATP + H2O = ADP + phosphate + H(+)</text>
        <dbReference type="Rhea" id="RHEA:13065"/>
        <dbReference type="ChEBI" id="CHEBI:15377"/>
        <dbReference type="ChEBI" id="CHEBI:15378"/>
        <dbReference type="ChEBI" id="CHEBI:30616"/>
        <dbReference type="ChEBI" id="CHEBI:43474"/>
        <dbReference type="ChEBI" id="CHEBI:456216"/>
        <dbReference type="EC" id="3.6.4.12"/>
    </reaction>
</comment>
<dbReference type="Pfam" id="PF01443">
    <property type="entry name" value="Viral_helicase1"/>
    <property type="match status" value="1"/>
</dbReference>
<dbReference type="GeneID" id="54124737"/>
<dbReference type="Proteomes" id="UP000502964">
    <property type="component" value="Segment"/>
</dbReference>
<proteinExistence type="predicted"/>
<evidence type="ECO:0000256" key="16">
    <source>
        <dbReference type="ARBA" id="ARBA00022989"/>
    </source>
</evidence>
<dbReference type="InterPro" id="IPR037227">
    <property type="entry name" value="EndoU-like"/>
</dbReference>
<dbReference type="InterPro" id="IPR023338">
    <property type="entry name" value="Arterivirus_NSP4_peptidase"/>
</dbReference>
<keyword evidence="7" id="KW-0548">Nucleotidyltransferase</keyword>
<keyword evidence="6 23" id="KW-0812">Transmembrane</keyword>
<dbReference type="Pfam" id="PF00680">
    <property type="entry name" value="RdRP_1"/>
    <property type="match status" value="1"/>
</dbReference>
<evidence type="ECO:0000256" key="21">
    <source>
        <dbReference type="PROSITE-ProRule" id="PRU01303"/>
    </source>
</evidence>
<dbReference type="InterPro" id="IPR027417">
    <property type="entry name" value="P-loop_NTPase"/>
</dbReference>
<evidence type="ECO:0000313" key="27">
    <source>
        <dbReference type="EMBL" id="AVM87315.1"/>
    </source>
</evidence>
<dbReference type="Pfam" id="PF05579">
    <property type="entry name" value="Peptidase_S32"/>
    <property type="match status" value="2"/>
</dbReference>
<evidence type="ECO:0000313" key="28">
    <source>
        <dbReference type="Proteomes" id="UP000502964"/>
    </source>
</evidence>
<dbReference type="EMBL" id="MG600022">
    <property type="protein sequence ID" value="AVM87315.1"/>
    <property type="molecule type" value="Genomic_RNA"/>
</dbReference>
<dbReference type="GO" id="GO:0004519">
    <property type="term" value="F:endonuclease activity"/>
    <property type="evidence" value="ECO:0007669"/>
    <property type="project" value="UniProtKB-UniRule"/>
</dbReference>
<feature type="compositionally biased region" description="Polar residues" evidence="22">
    <location>
        <begin position="479"/>
        <end position="501"/>
    </location>
</feature>
<dbReference type="GO" id="GO:0006351">
    <property type="term" value="P:DNA-templated transcription"/>
    <property type="evidence" value="ECO:0007669"/>
    <property type="project" value="InterPro"/>
</dbReference>
<evidence type="ECO:0000256" key="3">
    <source>
        <dbReference type="ARBA" id="ARBA00022484"/>
    </source>
</evidence>
<feature type="transmembrane region" description="Helical" evidence="23">
    <location>
        <begin position="1295"/>
        <end position="1315"/>
    </location>
</feature>
<dbReference type="GO" id="GO:0003678">
    <property type="term" value="F:DNA helicase activity"/>
    <property type="evidence" value="ECO:0007669"/>
    <property type="project" value="UniProtKB-EC"/>
</dbReference>
<keyword evidence="3" id="KW-0696">RNA-directed RNA polymerase</keyword>
<feature type="domain" description="NendoU" evidence="26">
    <location>
        <begin position="3555"/>
        <end position="3676"/>
    </location>
</feature>
<keyword evidence="9" id="KW-0547">Nucleotide-binding</keyword>
<dbReference type="Gene3D" id="3.30.1330.220">
    <property type="entry name" value="Arterivirus nonstructural protein 7 alpha"/>
    <property type="match status" value="1"/>
</dbReference>
<dbReference type="KEGG" id="vg:54124737"/>
<dbReference type="InterPro" id="IPR009003">
    <property type="entry name" value="Peptidase_S1_PA"/>
</dbReference>
<feature type="transmembrane region" description="Helical" evidence="23">
    <location>
        <begin position="884"/>
        <end position="903"/>
    </location>
</feature>
<dbReference type="PROSITE" id="PS50507">
    <property type="entry name" value="RDRP_SSRNA_POS"/>
    <property type="match status" value="1"/>
</dbReference>
<evidence type="ECO:0000256" key="1">
    <source>
        <dbReference type="ARBA" id="ARBA00004301"/>
    </source>
</evidence>
<evidence type="ECO:0000256" key="18">
    <source>
        <dbReference type="ARBA" id="ARBA00029611"/>
    </source>
</evidence>
<keyword evidence="28" id="KW-1185">Reference proteome</keyword>
<keyword evidence="5" id="KW-0808">Transferase</keyword>
<feature type="domain" description="Peptidase S32" evidence="25">
    <location>
        <begin position="1487"/>
        <end position="1723"/>
    </location>
</feature>
<evidence type="ECO:0000256" key="22">
    <source>
        <dbReference type="SAM" id="MobiDB-lite"/>
    </source>
</evidence>
<dbReference type="InterPro" id="IPR007094">
    <property type="entry name" value="RNA-dir_pol_PSvirus"/>
</dbReference>
<feature type="transmembrane region" description="Helical" evidence="23">
    <location>
        <begin position="844"/>
        <end position="877"/>
    </location>
</feature>
<feature type="domain" description="RdRp catalytic" evidence="24">
    <location>
        <begin position="2603"/>
        <end position="2739"/>
    </location>
</feature>
<evidence type="ECO:0000256" key="9">
    <source>
        <dbReference type="ARBA" id="ARBA00022741"/>
    </source>
</evidence>
<dbReference type="InterPro" id="IPR043128">
    <property type="entry name" value="Rev_trsase/Diguanyl_cyclase"/>
</dbReference>
<dbReference type="SUPFAM" id="SSF142877">
    <property type="entry name" value="EndoU-like"/>
    <property type="match status" value="1"/>
</dbReference>
<keyword evidence="21" id="KW-0255">Endonuclease</keyword>
<keyword evidence="14" id="KW-1043">Host membrane</keyword>
<evidence type="ECO:0000256" key="12">
    <source>
        <dbReference type="ARBA" id="ARBA00022807"/>
    </source>
</evidence>
<dbReference type="RefSeq" id="YP_009755856.1">
    <property type="nucleotide sequence ID" value="NC_046958.1"/>
</dbReference>
<comment type="subcellular location">
    <subcellularLocation>
        <location evidence="1">Host membrane</location>
        <topology evidence="1">Multi-pass membrane protein</topology>
    </subcellularLocation>
</comment>
<dbReference type="GO" id="GO:0003723">
    <property type="term" value="F:RNA binding"/>
    <property type="evidence" value="ECO:0007669"/>
    <property type="project" value="InterPro"/>
</dbReference>
<accession>A0A2P1GMT8</accession>
<evidence type="ECO:0000256" key="14">
    <source>
        <dbReference type="ARBA" id="ARBA00022870"/>
    </source>
</evidence>
<keyword evidence="8" id="KW-0479">Metal-binding</keyword>
<evidence type="ECO:0000256" key="15">
    <source>
        <dbReference type="ARBA" id="ARBA00022953"/>
    </source>
</evidence>
<dbReference type="InterPro" id="IPR044320">
    <property type="entry name" value="NSP11_Av_N"/>
</dbReference>
<evidence type="ECO:0000256" key="11">
    <source>
        <dbReference type="ARBA" id="ARBA00022801"/>
    </source>
</evidence>
<dbReference type="GO" id="GO:0003724">
    <property type="term" value="F:RNA helicase activity"/>
    <property type="evidence" value="ECO:0007669"/>
    <property type="project" value="UniProtKB-EC"/>
</dbReference>
<dbReference type="SUPFAM" id="SSF50494">
    <property type="entry name" value="Trypsin-like serine proteases"/>
    <property type="match status" value="1"/>
</dbReference>
<evidence type="ECO:0000256" key="8">
    <source>
        <dbReference type="ARBA" id="ARBA00022723"/>
    </source>
</evidence>
<protein>
    <recommendedName>
        <fullName evidence="2">Replicase polyprotein 1ab</fullName>
    </recommendedName>
    <alternativeName>
        <fullName evidence="18">ORF1ab polyprotein</fullName>
    </alternativeName>
</protein>
<keyword evidence="21" id="KW-0540">Nuclease</keyword>
<dbReference type="GO" id="GO:0004540">
    <property type="term" value="F:RNA nuclease activity"/>
    <property type="evidence" value="ECO:0007669"/>
    <property type="project" value="UniProtKB-ARBA"/>
</dbReference>
<dbReference type="CDD" id="cd21160">
    <property type="entry name" value="NendoU_av_Nsp11-like"/>
    <property type="match status" value="1"/>
</dbReference>
<dbReference type="GO" id="GO:0008234">
    <property type="term" value="F:cysteine-type peptidase activity"/>
    <property type="evidence" value="ECO:0007669"/>
    <property type="project" value="UniProtKB-KW"/>
</dbReference>
<organism evidence="27 28">
    <name type="scientific">Hainan oligodon formosanus arterivirus</name>
    <dbReference type="NCBI Taxonomy" id="2116440"/>
    <lineage>
        <taxon>Viruses</taxon>
        <taxon>Riboviria</taxon>
        <taxon>Orthornavirae</taxon>
        <taxon>Pisuviricota</taxon>
        <taxon>Pisoniviricetes</taxon>
        <taxon>Nidovirales</taxon>
        <taxon>Arnidovirineae</taxon>
        <taxon>Olifoviridae</taxon>
        <taxon>Gofosavirinae</taxon>
        <taxon>Kukrinivirus</taxon>
        <taxon>Kukrinivirus oligodontis</taxon>
        <taxon>Oligodon snake nidovirus 1</taxon>
    </lineage>
</organism>
<dbReference type="GO" id="GO:0039694">
    <property type="term" value="P:viral RNA genome replication"/>
    <property type="evidence" value="ECO:0007669"/>
    <property type="project" value="InterPro"/>
</dbReference>
<reference evidence="27 28" key="1">
    <citation type="journal article" date="2018" name="Nature">
        <title>The evolutionary history of vertebrate RNA viruses.</title>
        <authorList>
            <person name="Shi M."/>
            <person name="Lin X.D."/>
            <person name="Chen X."/>
            <person name="Tian J.H."/>
            <person name="Chen L.J."/>
            <person name="Li K."/>
            <person name="Wang W."/>
            <person name="Eden J.S."/>
            <person name="Shen J.J."/>
            <person name="Liu L."/>
            <person name="Holmes E.C."/>
            <person name="Zhang Y.Z."/>
        </authorList>
    </citation>
    <scope>NUCLEOTIDE SEQUENCE [LARGE SCALE GENOMIC DNA]</scope>
    <source>
        <strain evidence="27 28">LPSF32245</strain>
    </source>
</reference>
<keyword evidence="11 21" id="KW-0378">Hydrolase</keyword>
<dbReference type="SUPFAM" id="SSF56672">
    <property type="entry name" value="DNA/RNA polymerases"/>
    <property type="match status" value="1"/>
</dbReference>
<dbReference type="Gene3D" id="3.30.70.270">
    <property type="match status" value="1"/>
</dbReference>
<evidence type="ECO:0000256" key="10">
    <source>
        <dbReference type="ARBA" id="ARBA00022758"/>
    </source>
</evidence>
<dbReference type="CDD" id="cd21166">
    <property type="entry name" value="NTD_av_Nsp11-like"/>
    <property type="match status" value="1"/>
</dbReference>
<evidence type="ECO:0000256" key="23">
    <source>
        <dbReference type="SAM" id="Phobius"/>
    </source>
</evidence>
<feature type="compositionally biased region" description="Basic and acidic residues" evidence="22">
    <location>
        <begin position="459"/>
        <end position="473"/>
    </location>
</feature>
<feature type="transmembrane region" description="Helical" evidence="23">
    <location>
        <begin position="1730"/>
        <end position="1762"/>
    </location>
</feature>
<dbReference type="InterPro" id="IPR001205">
    <property type="entry name" value="RNA-dir_pol_C"/>
</dbReference>
<evidence type="ECO:0000259" key="26">
    <source>
        <dbReference type="PROSITE" id="PS51958"/>
    </source>
</evidence>
<sequence length="3821" mass="423225">MSYTNFFKPSVAERLHDRFRGKTITALEKGQFPTGFSIDEPLSRGTTTKKNDKPCTHAARTYQTGSHLVCAGCNRRVRTPHFNEGCCGAEIGVPSIAFYCLGNIFKAAEATTGGLRRIDIVSHLTIDHILGEWPFLNASWTHSPPKICGPGVGVWVVPVSQEIDGDHFYASRTHCSMQFFADAEWKICRNKPIPTPIAMDFQFNWRGKPKVTRFQILPKTYHGKNYTSFTIEHTFDKIRWKHNPEVTTDHRLALREEEFEMGVSACHSTPPEEWIQRSALKPVTKCGPVHYISNDAGLRHNVFGYRTNSEMKTFQGLASDTSIFPKGTYAGRVITNVGLRHTTEGIVGGTCYLHLFKRERQRRVLEETVDVLRQKGIPSSTLRTQLRKHGLKICRFNSRCRQLPETTFGVQVMGRRAHIDPSQCHFATYPSDTDLEEVNLLDVVDYVGSTVGWAEEVDAQEKVTEKPKEEDTAKIPAQPVTTSDQNTSGPSVQIPERQQPSLRKRKQTKNQPSLGNARIHLISDAGVIKKHNLENSSPAKYQSRPSDGGCIVPQTSCVNQNTAVLFSSGKGKNKHLKRVVVDGHIHGEEKGRVYFLTNSQSICAEPTFVEVDKDSITREVISPARDGWCGYTVAAMANGLIQKNQGESILFHDEAFGRVLDAIIAEDYFDASQVDAIMDHFNNMEDLPFDLWLEDDIVSKLSGLLVVNGDQTKLIPAGMDNVLVYKSNHWHLNQHCFVLDVAPNAAADGFEHMAHVLQPSLSVKRNYIPAIQDQADCSEDRCCAPACHYSGEPLCTAHLISRGGNPKTATRMTPKKQGFFRRFARDVADVGVDCLTPASAEDFFIMIILTVCAVLLSYSSFLSFIFLLSLTVAAFFYKQRPAGYILPGAITICALFQHIYLALKAKPDCLTWSPDCERYYGPQDQKEHPSFSLVFGILGTFMKLTAGPDRQMTTMLMAVSAVGDLIIVLCICLMYKVCRRCLNTCHRVKHKGMNGSFGQAVTGPSTIQYAPETITTFGDIFKKSECTWADLAFGVPVCYAGKQDQFVYVNQPSNKNFEDWTEKDKTSDDLVFAMPNTQLAYCHYVRYLMKCGTAKITLPSSTRSTLPKNQVYPQSWENFKLPSFMPNRPFRSRGINLKVDPLTFAALEASNFPGLEQVECVPDTADYFPSTVGATDIVLDPNGIPFIQGAHKLYSLTGEQIVKLQEAGYNFGVDLRQRAMQYTLLALQFLLFLVDRLRQRPQCGRGTEDPFCRNPFATPKYHLPLIPVNSKCDGSVCSTEEGLYRRAVVTGIDFLNLRTGIAIMVVFSIIITKAYKRSSTSYYALSCLSLLVVQGVLTPEQGFFWFFFGAAADVITMRPAAQDCILSASLYFLLLPAPASFAAATPYLILLIIILNPFAAIHHGFDGAIVKSGLLSKDPRCPVYVTPTTLSEISAANGVTLTTAITKSAADPEDSLSNCAFRCMMDGKARIFIPKVRNMVRFLQESKARSQTKTQSTVMLTSGISVGSGALFTASGSQIRHLFGKLGFQVPGFVTTASDMYILLLTASHNLQGSIRVTLSEGSSFKIMENQFFKKNDLAVSILEPEHSNIVTFNIPRLTQTVDYTGPAFWSTRTGVEPGFTARSKEGNLFFCFTDPGDSGSAVIDSSGGLIGIHSGSNQRGRCVVTDLCGRMAPLNDIYLSEVAPHFRGPLVPVPELPPGLVKDVNLIPSLLATMLTENNVRPEASGDPFFLLCASILSMFYSSNGFGCLPLAILCCLLTFLPRKGGRIFIECIYCIMSLLDPRVVPVVTACKLASSCLSCSKSVMLAQTCLAAASTFIEMACDTAVTGYIIPSSLLQSEFGPLAITTYLLILAILAMLANETPFDLISGSTELSAKAALCRILRRENHPVEEHVVGGGLDQVVSDPAPKPTKVVVTQEASTEVVAKAFTENELDVLKKISGLKIFTSAMNMQKAFAQKLAADLRRKAVEIAAVTTLNLKNGFNHLSLAKFFSSTDVSTGETAVLITDDSHEKGDVVPIGSATFLINAKYNLLGCLAYNATCIAQESDIVNGCTYLGRHLFKVGKYIHRMVEEGPHCKFVVNGKEYGFARPVSETDSKLLVSTATQMLEGVKKKVSSMKVEKNAPEAVEAVTAAIIEHYQESDTPKKRPAELPMTVWGYPGYEEAAKLSKEQRFALAKKLMDMEDEDESLNLIRGQDHQCPRTAFCDSADVGFTEVHTHSCTDGCIEIKIASEQEVANCLERKDDPRQHLLAIVKAASGLTLLIRPYLKTFAQQASDILKGVYPTQEDVGAPCPVGNPGDTGFAGYKDLESLNSPRSVKLSIDFYNAFSLANGFIPKARDCFSNLCLPLRNVYNRFSHNCKLPIIRDYDSDTLVNTLYGDIKFTRATNYEGVIALSEIHPNKPKIIAGGKPICTASFIVPRLFLPTAPKEIYNWIKEEDHKMYLPLATPNNLADDLEKYWMSCYGVLLPGVAEMIWNFFLSHYGVLKSTEKASTIKSRDGKAGPSAEIVSVKKLQSCDNIDEICDLVIARKVQFTTVVCPKTQFLQKNKIRTICGTNSLVCLALRARLAGVVGGIHCAGVCHCPIALGFNKFEFGVDAPYDESFYFCADMASCDRSTPLIYRYFTLEVITSLAADPELLPSMILNTLHDQLELSGHIFTKPGGLSSGDPVTSLSNSIYSLIIIYSFMFLCALKEQDREIIEKYFSSNLNLDDFSEHIRPLVYSDDICVIVNKKSPYAKYFTSKKWAAAYQGFTGIKADVNKSFGSDTVGEFLGGYLRRVGSKIVWHPSPSRVRHSLMTVWNATSLDDYYVKAHAILCDACNGFSDGCPDFAVFVDMLQRLRESARINSPGLEDLFTLTSIEQFGDGFNLESYRQEKKQLFCGHCMQFPIAFCSCGFKCCPKHLVNHTSKSHLLSPYVGFCCHGGEFLGIGKDSVVCCACENGDPFITVFPELDNSEIWTKINSKYELDNANMAGVEVEVFDQGKVKSPVTGRGVISRSTCLIRKDRDAQYLTSNRVIKPGKYVFYPTRSSLENIHIPTAKANLAKSEFILGPPGTGKTYSLLQMAPPASSVYFATHCCLDGAITCAKEMRKKVTFKQPSLSIYEYRNQEDSKPPGMDVHLAIGLGFEPKRKALFDEYTLQSNIIIARAASSSPIVCAGDPNQLSAVDNEHFKISNFGRVSQLNTCYRFGQNLCNIIQPVYQDKITSNRPHTKISFLTQNTPPAEDFVCLTIYHRDKREGWHTVDSCQGSTFDKVFLSLPSICKGKTKNRLLVGLTRCRIELAVFDPFNQLSKAGFTADVKAEAGPLPPVAMDLEFLFNPHFFAAEVSVKEIGGQWLLKDALLPNPSGTSPPFREHESTPGLLRKWRKEHFGRKISNASKLREIVDTRKCYVFNGHNDVKALKLLGFNLNNIISLKTKESLKKICEDLGWEPEREHTSSSGTQILHDLLCFGMEKSKENFQHPGPLPRVCMNLGFHFATKEGYGLPVLPEPLRHLWPVVTDDPGLDGLLVTRARHDAFSTPAIWAGSYLNGAIFVPKDSEPAYYLTLRSEGKSHSTPETLFSTGRFETNFREYLEGEEQFAKKWAHASIGEIKKTTIGGSHHITSKYLPDNVLQGSVAFLPVSKPGRASKLLCSVTDVHLAQFEQHTSIEGISSVKKIRIDFEDQRLMVWKDATFYIQEAFTCIPALVQFTNGLKFPSNYLWYNVDLETISINTLLTTKKSKANVVISHAPQELSDGQFGICLIAPTTKFKPIKILKAHCSTYYGAGPVSVVLYQKSEVPDNEPLVRAIERAKFCPTRIMSSKMSISPFTFSPSLQDQVQWP</sequence>
<feature type="region of interest" description="Disordered" evidence="22">
    <location>
        <begin position="458"/>
        <end position="517"/>
    </location>
</feature>
<evidence type="ECO:0000256" key="20">
    <source>
        <dbReference type="ARBA" id="ARBA00047995"/>
    </source>
</evidence>
<feature type="transmembrane region" description="Helical" evidence="23">
    <location>
        <begin position="1841"/>
        <end position="1860"/>
    </location>
</feature>
<dbReference type="GO" id="GO:0004252">
    <property type="term" value="F:serine-type endopeptidase activity"/>
    <property type="evidence" value="ECO:0007669"/>
    <property type="project" value="InterPro"/>
</dbReference>
<evidence type="ECO:0000256" key="2">
    <source>
        <dbReference type="ARBA" id="ARBA00022087"/>
    </source>
</evidence>
<evidence type="ECO:0000256" key="5">
    <source>
        <dbReference type="ARBA" id="ARBA00022679"/>
    </source>
</evidence>
<evidence type="ECO:0000256" key="6">
    <source>
        <dbReference type="ARBA" id="ARBA00022692"/>
    </source>
</evidence>
<dbReference type="InterPro" id="IPR043609">
    <property type="entry name" value="NendoU_nidovirus"/>
</dbReference>
<keyword evidence="4" id="KW-0645">Protease</keyword>
<evidence type="ECO:0000256" key="19">
    <source>
        <dbReference type="ARBA" id="ARBA00047984"/>
    </source>
</evidence>
<comment type="catalytic activity">
    <reaction evidence="19">
        <text>ATP + H2O = ADP + phosphate + H(+)</text>
        <dbReference type="Rhea" id="RHEA:13065"/>
        <dbReference type="ChEBI" id="CHEBI:15377"/>
        <dbReference type="ChEBI" id="CHEBI:15378"/>
        <dbReference type="ChEBI" id="CHEBI:30616"/>
        <dbReference type="ChEBI" id="CHEBI:43474"/>
        <dbReference type="ChEBI" id="CHEBI:456216"/>
        <dbReference type="EC" id="3.6.4.13"/>
    </reaction>
</comment>
<dbReference type="InterPro" id="IPR044314">
    <property type="entry name" value="NSP11_NendoU_Av"/>
</dbReference>
<feature type="active site" evidence="21">
    <location>
        <position position="3629"/>
    </location>
</feature>
<dbReference type="GO" id="GO:0033644">
    <property type="term" value="C:host cell membrane"/>
    <property type="evidence" value="ECO:0007669"/>
    <property type="project" value="UniProtKB-SubCell"/>
</dbReference>
<feature type="active site" evidence="21">
    <location>
        <position position="3585"/>
    </location>
</feature>
<dbReference type="GO" id="GO:0006508">
    <property type="term" value="P:proteolysis"/>
    <property type="evidence" value="ECO:0007669"/>
    <property type="project" value="UniProtKB-KW"/>
</dbReference>
<keyword evidence="16 23" id="KW-1133">Transmembrane helix</keyword>
<keyword evidence="15" id="KW-0693">Viral RNA replication</keyword>
<keyword evidence="17 23" id="KW-0472">Membrane</keyword>
<dbReference type="GO" id="GO:0005524">
    <property type="term" value="F:ATP binding"/>
    <property type="evidence" value="ECO:0007669"/>
    <property type="project" value="UniProtKB-KW"/>
</dbReference>
<feature type="active site" evidence="21">
    <location>
        <position position="3600"/>
    </location>
</feature>
<dbReference type="GO" id="GO:0019082">
    <property type="term" value="P:viral protein processing"/>
    <property type="evidence" value="ECO:0007669"/>
    <property type="project" value="InterPro"/>
</dbReference>
<dbReference type="InterPro" id="IPR043502">
    <property type="entry name" value="DNA/RNA_pol_sf"/>
</dbReference>
<dbReference type="Gene3D" id="2.40.10.10">
    <property type="entry name" value="Trypsin-like serine proteases"/>
    <property type="match status" value="1"/>
</dbReference>
<dbReference type="SUPFAM" id="SSF52540">
    <property type="entry name" value="P-loop containing nucleoside triphosphate hydrolases"/>
    <property type="match status" value="1"/>
</dbReference>
<evidence type="ECO:0000256" key="4">
    <source>
        <dbReference type="ARBA" id="ARBA00022670"/>
    </source>
</evidence>
<dbReference type="Pfam" id="PF22049">
    <property type="entry name" value="PRRSV-NSP11_N"/>
    <property type="match status" value="1"/>
</dbReference>
<evidence type="ECO:0000256" key="7">
    <source>
        <dbReference type="ARBA" id="ARBA00022695"/>
    </source>
</evidence>
<dbReference type="InterPro" id="IPR038451">
    <property type="entry name" value="Arteri_nsp7a_sf"/>
</dbReference>
<keyword evidence="10" id="KW-0688">Ribosomal frameshifting</keyword>
<dbReference type="PROSITE" id="PS51958">
    <property type="entry name" value="NENDOU"/>
    <property type="match status" value="1"/>
</dbReference>
<dbReference type="GO" id="GO:0046872">
    <property type="term" value="F:metal ion binding"/>
    <property type="evidence" value="ECO:0007669"/>
    <property type="project" value="UniProtKB-KW"/>
</dbReference>
<evidence type="ECO:0000259" key="24">
    <source>
        <dbReference type="PROSITE" id="PS50507"/>
    </source>
</evidence>
<dbReference type="GO" id="GO:0003968">
    <property type="term" value="F:RNA-directed RNA polymerase activity"/>
    <property type="evidence" value="ECO:0007669"/>
    <property type="project" value="UniProtKB-KW"/>
</dbReference>
<dbReference type="Pfam" id="PF19215">
    <property type="entry name" value="CoV_NSP15_C"/>
    <property type="match status" value="1"/>
</dbReference>
<feature type="transmembrane region" description="Helical" evidence="23">
    <location>
        <begin position="1373"/>
        <end position="1395"/>
    </location>
</feature>
<dbReference type="InterPro" id="IPR008760">
    <property type="entry name" value="EAV_peptidase_S32"/>
</dbReference>
<keyword evidence="12" id="KW-0788">Thiol protease</keyword>
<feature type="transmembrane region" description="Helical" evidence="23">
    <location>
        <begin position="956"/>
        <end position="977"/>
    </location>
</feature>
<dbReference type="PROSITE" id="PS51493">
    <property type="entry name" value="AV_NSP4_PRO"/>
    <property type="match status" value="1"/>
</dbReference>
<evidence type="ECO:0000259" key="25">
    <source>
        <dbReference type="PROSITE" id="PS51493"/>
    </source>
</evidence>
<name>A0A2P1GMT8_9NIDO</name>
<dbReference type="InterPro" id="IPR027351">
    <property type="entry name" value="(+)RNA_virus_helicase_core_dom"/>
</dbReference>
<evidence type="ECO:0000256" key="13">
    <source>
        <dbReference type="ARBA" id="ARBA00022840"/>
    </source>
</evidence>
<evidence type="ECO:0000256" key="17">
    <source>
        <dbReference type="ARBA" id="ARBA00023136"/>
    </source>
</evidence>
<dbReference type="Gene3D" id="3.40.50.300">
    <property type="entry name" value="P-loop containing nucleotide triphosphate hydrolases"/>
    <property type="match status" value="2"/>
</dbReference>
<keyword evidence="13" id="KW-0067">ATP-binding</keyword>
<dbReference type="InterPro" id="IPR043504">
    <property type="entry name" value="Peptidase_S1_PA_chymotrypsin"/>
</dbReference>
<dbReference type="GO" id="GO:0075523">
    <property type="term" value="P:viral translational frameshifting"/>
    <property type="evidence" value="ECO:0007669"/>
    <property type="project" value="UniProtKB-KW"/>
</dbReference>
<dbReference type="CDD" id="cd23189">
    <property type="entry name" value="Arteriviridae_RdRp"/>
    <property type="match status" value="1"/>
</dbReference>